<keyword evidence="1" id="KW-0732">Signal</keyword>
<proteinExistence type="predicted"/>
<dbReference type="AlphaFoldDB" id="A0A6M8EYX9"/>
<name>A0A6M8EYX9_9BACT</name>
<dbReference type="Pfam" id="PF05538">
    <property type="entry name" value="Campylo_MOMP"/>
    <property type="match status" value="1"/>
</dbReference>
<evidence type="ECO:0000256" key="1">
    <source>
        <dbReference type="SAM" id="SignalP"/>
    </source>
</evidence>
<keyword evidence="3" id="KW-1185">Reference proteome</keyword>
<feature type="signal peptide" evidence="1">
    <location>
        <begin position="1"/>
        <end position="23"/>
    </location>
</feature>
<accession>A0A6M8EYX9</accession>
<evidence type="ECO:0000313" key="3">
    <source>
        <dbReference type="Proteomes" id="UP000503483"/>
    </source>
</evidence>
<protein>
    <submittedName>
        <fullName evidence="2">Campylo_MOMP domain-containing protein</fullName>
    </submittedName>
</protein>
<dbReference type="EMBL" id="CP042652">
    <property type="protein sequence ID" value="QKE29757.1"/>
    <property type="molecule type" value="Genomic_DNA"/>
</dbReference>
<organism evidence="2 3">
    <name type="scientific">Arcobacter acticola</name>
    <dbReference type="NCBI Taxonomy" id="1849015"/>
    <lineage>
        <taxon>Bacteria</taxon>
        <taxon>Pseudomonadati</taxon>
        <taxon>Campylobacterota</taxon>
        <taxon>Epsilonproteobacteria</taxon>
        <taxon>Campylobacterales</taxon>
        <taxon>Arcobacteraceae</taxon>
        <taxon>Arcobacter</taxon>
    </lineage>
</organism>
<sequence>MKKIAKLSLVAAIAVSGLTAANATPLEEAIKGVDVSGTVVYRYDDRTTDNATADGFSNESNNSYKVALNLKSSINDDLTFNARTIIGDSTGMAEVGDSTTGADGEATFGLSHANFAYTGIMNTTVIAGKQAVPSPFAVQADAAGNENTGTGITSLTTVGPVTVAATYLNQTNLFGSTTGQDIAGLGLMGDLGPVALDGWYLQALESNSANDDGASLYTLGAKAKVEMVELTSRYSAIDPSASGMDTESIAKVGAKAKFGIVTASVDYGQSNDSDSYASLIGLAHSATTSPDADADVNLQAWALNLNKNDAQLIKATLGVDVLANVNLSATYADLSVDSAANSDASEYYGQLTYKMGKNFMTYARIGQVEYDVASGVASKDNTRGRLHVQYTF</sequence>
<dbReference type="Gene3D" id="2.40.160.10">
    <property type="entry name" value="Porin"/>
    <property type="match status" value="1"/>
</dbReference>
<dbReference type="RefSeq" id="WP_172127789.1">
    <property type="nucleotide sequence ID" value="NZ_CP042652.1"/>
</dbReference>
<evidence type="ECO:0000313" key="2">
    <source>
        <dbReference type="EMBL" id="QKE29757.1"/>
    </source>
</evidence>
<dbReference type="KEGG" id="paco:AACT_2687"/>
<reference evidence="2 3" key="1">
    <citation type="submission" date="2019-08" db="EMBL/GenBank/DDBJ databases">
        <title>Complete genome sequence of Arcobacter acticola.</title>
        <authorList>
            <person name="Miller W."/>
        </authorList>
    </citation>
    <scope>NUCLEOTIDE SEQUENCE [LARGE SCALE GENOMIC DNA]</scope>
    <source>
        <strain evidence="2 3">KCTC 52212</strain>
    </source>
</reference>
<feature type="chain" id="PRO_5027113441" evidence="1">
    <location>
        <begin position="24"/>
        <end position="392"/>
    </location>
</feature>
<gene>
    <name evidence="2" type="ORF">AACT_2687</name>
</gene>
<dbReference type="SUPFAM" id="SSF56935">
    <property type="entry name" value="Porins"/>
    <property type="match status" value="1"/>
</dbReference>
<dbReference type="InterPro" id="IPR008439">
    <property type="entry name" value="Campylo_MOMP"/>
</dbReference>
<dbReference type="InterPro" id="IPR023614">
    <property type="entry name" value="Porin_dom_sf"/>
</dbReference>
<dbReference type="Proteomes" id="UP000503483">
    <property type="component" value="Chromosome"/>
</dbReference>